<dbReference type="SUPFAM" id="SSF47095">
    <property type="entry name" value="HMG-box"/>
    <property type="match status" value="1"/>
</dbReference>
<protein>
    <recommendedName>
        <fullName evidence="9">SWIRM domain-containing protein</fullName>
    </recommendedName>
</protein>
<dbReference type="SUPFAM" id="SSF51905">
    <property type="entry name" value="FAD/NAD(P)-binding domain"/>
    <property type="match status" value="1"/>
</dbReference>
<feature type="compositionally biased region" description="Acidic residues" evidence="4">
    <location>
        <begin position="300"/>
        <end position="309"/>
    </location>
</feature>
<dbReference type="Gene3D" id="3.90.660.10">
    <property type="match status" value="1"/>
</dbReference>
<feature type="region of interest" description="Disordered" evidence="4">
    <location>
        <begin position="1470"/>
        <end position="1506"/>
    </location>
</feature>
<feature type="region of interest" description="Disordered" evidence="4">
    <location>
        <begin position="478"/>
        <end position="506"/>
    </location>
</feature>
<feature type="DNA-binding region" description="HMG box" evidence="3">
    <location>
        <begin position="1374"/>
        <end position="1454"/>
    </location>
</feature>
<feature type="region of interest" description="Disordered" evidence="4">
    <location>
        <begin position="534"/>
        <end position="559"/>
    </location>
</feature>
<sequence length="1506" mass="164781">MVLDYRPIGARNSSGSRFSHGFFTSEEKHSKTDYIGVFADGLIGRRDRRATKDDMCITLNPSQFSAARMIIEDDGSTCSRSSSRTGDSERTSQTSPSIEQELPAGTYSPPTTVHRGRTVSYPTPQPLSKPQTPIRNVKMQRFPSLSGVDLTNLPPTPDSSRATPLFGLGLDMNKRKREPSPEIPSAEDIESEAGIDHIVDLEGEEEDGLEGDEWEDIEEDGNVDTDDEDSERYETATDDYEDDIEDNNFITGDDGDDDDHTDNDEGEEEVEEEREGQEEEGQGGDRLLHIDGAFSPYDTNTDEDLDEDGAYTPKLRAKLEASPQTSPILEPATTFSSLPPLTNNPLSITNLPAPLLPSTEPPLLVNRTFKLTSHLFSRPSSSSVSHPSPSSSCSSTNQPASFSEDHSLASTASYASGLSTLNTSSETSVSSSSSSSSAVVHLLSDFIGTFSASSSSSALSIDNPLDLTSNQLTGLSINRSSNHSSERCSGLSISSPTKPLSHGLSRSSFNLPTALSSSEPLDKMPPYIQIKQTDKGLSLSSSMERQNPKTGERPQARSCIPENPAEFRDYAQECVWAADAARLNPWNLHEGEYEVLRAHLNQLHVTTYLNIRNGILRLWLKNSKKRVTVGEAMGCCKEERFFGLAEVAFNWLTRSGYINHGCLEMPTNLSAKKPGTRRKRKTIAIIGAGISGLAAARQLEALLASSGESLGGSGVPDVVVFEGRHRLGGRVCSATLTPGPHSLPDGLEPAVDIGGQIVMGYDARNPLAALIVDQLGIPFHTIGKVFPIHDHDGKVIGDGRDTVIELVHNDILRRLSKYSYKEPPPQTAHGDVEYITKCKDPWGVGGPPLAEVQGEGHVAPPIPLAERGREKKETRKFRKALEGLNIKVTKGYNEDGLACLGRTMEKVLPAYANLLKTDARDLRIFNWFQANLEYGNAVEVNGSSLEHWDQDDGNEPAGAHTMIMGGYSELAKGLSSTPSELDVRLDHVVTRIKYDPKNNGKKVALHFTGGQTFEADKVIVTLPLGVLKREHGVDFVPPLPEAKQDAIKRLGFGLLNKVIMVYEEAFWDTNNAGFGCLRGAEEGQDEDLFSSYEKKRGRFYIWWNTTDAVGRPTLVGLMVGDAAEQVEGEDPEEVVKEATGILKKCWGEDKVPDRPEEIFVTKWRKDPFALGSYSYVAPGSTGADYDTIAEPINDQIFFAGEHTSRKYPATVHGAYISGLRVAGEVAEAMLGPIQVPIPLIGPRVMKSRTETIVETTTTRTSSAAGARVTKSTNIRITKAKDQGAAIASRSSTTSTAMQQKTKRKAADEDEYRAPAKKIRTNSSQTETSKRKRKHQAAEEPGPEARPVKKARTPSIQAGPHQNDTPVDAKPEEPKKETANPFLIYQKDFFRTAQNRANQTKREQTGAADAKADRNEVRVVLGDMWRTAAAETKKRYQDQANQNKRDNLAKLNDHKRQVEAWELRQTTKTINTVTPVPTSSSPAPIPMAVYPTPADTTPSVDDREMVL</sequence>
<dbReference type="Gene3D" id="3.50.50.60">
    <property type="entry name" value="FAD/NAD(P)-binding domain"/>
    <property type="match status" value="2"/>
</dbReference>
<feature type="compositionally biased region" description="Polar residues" evidence="4">
    <location>
        <begin position="120"/>
        <end position="134"/>
    </location>
</feature>
<evidence type="ECO:0000256" key="1">
    <source>
        <dbReference type="ARBA" id="ARBA00005995"/>
    </source>
</evidence>
<keyword evidence="2" id="KW-0560">Oxidoreductase</keyword>
<feature type="domain" description="HMG box" evidence="5">
    <location>
        <begin position="1374"/>
        <end position="1454"/>
    </location>
</feature>
<feature type="compositionally biased region" description="Low complexity" evidence="4">
    <location>
        <begin position="380"/>
        <end position="401"/>
    </location>
</feature>
<feature type="compositionally biased region" description="Low complexity" evidence="4">
    <location>
        <begin position="1284"/>
        <end position="1296"/>
    </location>
</feature>
<dbReference type="GO" id="GO:0005634">
    <property type="term" value="C:nucleus"/>
    <property type="evidence" value="ECO:0007669"/>
    <property type="project" value="UniProtKB-UniRule"/>
</dbReference>
<feature type="compositionally biased region" description="Polar residues" evidence="4">
    <location>
        <begin position="491"/>
        <end position="506"/>
    </location>
</feature>
<dbReference type="InterPro" id="IPR002937">
    <property type="entry name" value="Amino_oxidase"/>
</dbReference>
<evidence type="ECO:0000259" key="6">
    <source>
        <dbReference type="PROSITE" id="PS50934"/>
    </source>
</evidence>
<dbReference type="InterPro" id="IPR036388">
    <property type="entry name" value="WH-like_DNA-bd_sf"/>
</dbReference>
<gene>
    <name evidence="7" type="ORF">TWF506_002266</name>
</gene>
<feature type="compositionally biased region" description="Basic and acidic residues" evidence="4">
    <location>
        <begin position="546"/>
        <end position="555"/>
    </location>
</feature>
<dbReference type="GO" id="GO:0050660">
    <property type="term" value="F:flavin adenine dinucleotide binding"/>
    <property type="evidence" value="ECO:0007669"/>
    <property type="project" value="TreeGrafter"/>
</dbReference>
<dbReference type="EMBL" id="JAVHJM010000010">
    <property type="protein sequence ID" value="KAK6504051.1"/>
    <property type="molecule type" value="Genomic_DNA"/>
</dbReference>
<dbReference type="Gene3D" id="1.10.30.10">
    <property type="entry name" value="High mobility group box domain"/>
    <property type="match status" value="1"/>
</dbReference>
<accession>A0AAN8P8D1</accession>
<keyword evidence="3" id="KW-0238">DNA-binding</keyword>
<dbReference type="GO" id="GO:0016491">
    <property type="term" value="F:oxidoreductase activity"/>
    <property type="evidence" value="ECO:0007669"/>
    <property type="project" value="UniProtKB-KW"/>
</dbReference>
<feature type="compositionally biased region" description="Low complexity" evidence="4">
    <location>
        <begin position="1471"/>
        <end position="1481"/>
    </location>
</feature>
<dbReference type="InterPro" id="IPR009057">
    <property type="entry name" value="Homeodomain-like_sf"/>
</dbReference>
<name>A0AAN8P8D1_9PEZI</name>
<dbReference type="Pfam" id="PF04433">
    <property type="entry name" value="SWIRM"/>
    <property type="match status" value="1"/>
</dbReference>
<dbReference type="Gene3D" id="1.10.10.10">
    <property type="entry name" value="Winged helix-like DNA-binding domain superfamily/Winged helix DNA-binding domain"/>
    <property type="match status" value="1"/>
</dbReference>
<evidence type="ECO:0000256" key="4">
    <source>
        <dbReference type="SAM" id="MobiDB-lite"/>
    </source>
</evidence>
<dbReference type="InterPro" id="IPR007526">
    <property type="entry name" value="SWIRM"/>
</dbReference>
<feature type="region of interest" description="Disordered" evidence="4">
    <location>
        <begin position="380"/>
        <end position="405"/>
    </location>
</feature>
<evidence type="ECO:0000256" key="3">
    <source>
        <dbReference type="PROSITE-ProRule" id="PRU00267"/>
    </source>
</evidence>
<dbReference type="CDD" id="cd00084">
    <property type="entry name" value="HMG-box_SF"/>
    <property type="match status" value="1"/>
</dbReference>
<dbReference type="GO" id="GO:0003677">
    <property type="term" value="F:DNA binding"/>
    <property type="evidence" value="ECO:0007669"/>
    <property type="project" value="UniProtKB-UniRule"/>
</dbReference>
<evidence type="ECO:0000313" key="7">
    <source>
        <dbReference type="EMBL" id="KAK6504051.1"/>
    </source>
</evidence>
<evidence type="ECO:0008006" key="9">
    <source>
        <dbReference type="Google" id="ProtNLM"/>
    </source>
</evidence>
<dbReference type="InterPro" id="IPR036188">
    <property type="entry name" value="FAD/NAD-bd_sf"/>
</dbReference>
<feature type="domain" description="SWIRM" evidence="6">
    <location>
        <begin position="574"/>
        <end position="669"/>
    </location>
</feature>
<dbReference type="PANTHER" id="PTHR10742:SF386">
    <property type="entry name" value="LYSINE-SPECIFIC HISTONE DEMETHYLASE 1A"/>
    <property type="match status" value="1"/>
</dbReference>
<feature type="compositionally biased region" description="Acidic residues" evidence="4">
    <location>
        <begin position="201"/>
        <end position="246"/>
    </location>
</feature>
<dbReference type="InterPro" id="IPR036910">
    <property type="entry name" value="HMG_box_dom_sf"/>
</dbReference>
<keyword evidence="3" id="KW-0539">Nucleus</keyword>
<dbReference type="InterPro" id="IPR009071">
    <property type="entry name" value="HMG_box_dom"/>
</dbReference>
<evidence type="ECO:0000313" key="8">
    <source>
        <dbReference type="Proteomes" id="UP001307849"/>
    </source>
</evidence>
<dbReference type="SUPFAM" id="SSF46689">
    <property type="entry name" value="Homeodomain-like"/>
    <property type="match status" value="1"/>
</dbReference>
<evidence type="ECO:0000259" key="5">
    <source>
        <dbReference type="PROSITE" id="PS50118"/>
    </source>
</evidence>
<dbReference type="PROSITE" id="PS50934">
    <property type="entry name" value="SWIRM"/>
    <property type="match status" value="1"/>
</dbReference>
<feature type="compositionally biased region" description="Polar residues" evidence="4">
    <location>
        <begin position="1353"/>
        <end position="1364"/>
    </location>
</feature>
<dbReference type="GO" id="GO:0006338">
    <property type="term" value="P:chromatin remodeling"/>
    <property type="evidence" value="ECO:0007669"/>
    <property type="project" value="TreeGrafter"/>
</dbReference>
<dbReference type="Pfam" id="PF01593">
    <property type="entry name" value="Amino_oxidase"/>
    <property type="match status" value="1"/>
</dbReference>
<feature type="compositionally biased region" description="Low complexity" evidence="4">
    <location>
        <begin position="76"/>
        <end position="85"/>
    </location>
</feature>
<keyword evidence="8" id="KW-1185">Reference proteome</keyword>
<comment type="similarity">
    <text evidence="1">Belongs to the flavin monoamine oxidase family.</text>
</comment>
<feature type="compositionally biased region" description="Acidic residues" evidence="4">
    <location>
        <begin position="253"/>
        <end position="282"/>
    </location>
</feature>
<evidence type="ECO:0000256" key="2">
    <source>
        <dbReference type="ARBA" id="ARBA00023002"/>
    </source>
</evidence>
<dbReference type="Proteomes" id="UP001307849">
    <property type="component" value="Unassembled WGS sequence"/>
</dbReference>
<feature type="compositionally biased region" description="Polar residues" evidence="4">
    <location>
        <begin position="322"/>
        <end position="338"/>
    </location>
</feature>
<dbReference type="PROSITE" id="PS50118">
    <property type="entry name" value="HMG_BOX_2"/>
    <property type="match status" value="1"/>
</dbReference>
<dbReference type="SUPFAM" id="SSF54373">
    <property type="entry name" value="FAD-linked reductases, C-terminal domain"/>
    <property type="match status" value="1"/>
</dbReference>
<dbReference type="GO" id="GO:0003682">
    <property type="term" value="F:chromatin binding"/>
    <property type="evidence" value="ECO:0007669"/>
    <property type="project" value="TreeGrafter"/>
</dbReference>
<feature type="compositionally biased region" description="Basic and acidic residues" evidence="4">
    <location>
        <begin position="1366"/>
        <end position="1376"/>
    </location>
</feature>
<proteinExistence type="inferred from homology"/>
<organism evidence="7 8">
    <name type="scientific">Arthrobotrys conoides</name>
    <dbReference type="NCBI Taxonomy" id="74498"/>
    <lineage>
        <taxon>Eukaryota</taxon>
        <taxon>Fungi</taxon>
        <taxon>Dikarya</taxon>
        <taxon>Ascomycota</taxon>
        <taxon>Pezizomycotina</taxon>
        <taxon>Orbiliomycetes</taxon>
        <taxon>Orbiliales</taxon>
        <taxon>Orbiliaceae</taxon>
        <taxon>Arthrobotrys</taxon>
    </lineage>
</organism>
<dbReference type="InterPro" id="IPR050281">
    <property type="entry name" value="Flavin_monoamine_oxidase"/>
</dbReference>
<feature type="region of interest" description="Disordered" evidence="4">
    <location>
        <begin position="74"/>
        <end position="338"/>
    </location>
</feature>
<dbReference type="PANTHER" id="PTHR10742">
    <property type="entry name" value="FLAVIN MONOAMINE OXIDASE"/>
    <property type="match status" value="1"/>
</dbReference>
<reference evidence="7 8" key="1">
    <citation type="submission" date="2019-10" db="EMBL/GenBank/DDBJ databases">
        <authorList>
            <person name="Palmer J.M."/>
        </authorList>
    </citation>
    <scope>NUCLEOTIDE SEQUENCE [LARGE SCALE GENOMIC DNA]</scope>
    <source>
        <strain evidence="7 8">TWF506</strain>
    </source>
</reference>
<dbReference type="GO" id="GO:0010468">
    <property type="term" value="P:regulation of gene expression"/>
    <property type="evidence" value="ECO:0007669"/>
    <property type="project" value="UniProtKB-ARBA"/>
</dbReference>
<feature type="region of interest" description="Disordered" evidence="4">
    <location>
        <begin position="1280"/>
        <end position="1376"/>
    </location>
</feature>
<comment type="caution">
    <text evidence="7">The sequence shown here is derived from an EMBL/GenBank/DDBJ whole genome shotgun (WGS) entry which is preliminary data.</text>
</comment>